<dbReference type="FunFam" id="3.20.20.70:FF:000024">
    <property type="entry name" value="Indole-3-glycerol phosphate synthase"/>
    <property type="match status" value="1"/>
</dbReference>
<feature type="domain" description="Indole-3-glycerol phosphate synthase" evidence="9">
    <location>
        <begin position="3"/>
        <end position="263"/>
    </location>
</feature>
<evidence type="ECO:0000256" key="4">
    <source>
        <dbReference type="ARBA" id="ARBA00022793"/>
    </source>
</evidence>
<reference evidence="10 11" key="1">
    <citation type="submission" date="2019-01" db="EMBL/GenBank/DDBJ databases">
        <title>Insights into ecological role of a new deltaproteobacterial order Candidatus Sinidesulfobacterales (Sva0485) by metagenomics and metatranscriptomics.</title>
        <authorList>
            <person name="Tan S."/>
            <person name="Liu J."/>
            <person name="Fang Y."/>
            <person name="Hedlund B."/>
            <person name="Lian Z.-H."/>
            <person name="Huang L.-Y."/>
            <person name="Li J.-T."/>
            <person name="Huang L.-N."/>
            <person name="Li W.-J."/>
            <person name="Jiang H.-C."/>
            <person name="Dong H.-L."/>
            <person name="Shu W.-S."/>
        </authorList>
    </citation>
    <scope>NUCLEOTIDE SEQUENCE [LARGE SCALE GENOMIC DNA]</scope>
    <source>
        <strain evidence="10">AP4</strain>
    </source>
</reference>
<evidence type="ECO:0000313" key="11">
    <source>
        <dbReference type="Proteomes" id="UP000322454"/>
    </source>
</evidence>
<dbReference type="Proteomes" id="UP000322454">
    <property type="component" value="Unassembled WGS sequence"/>
</dbReference>
<evidence type="ECO:0000256" key="7">
    <source>
        <dbReference type="ARBA" id="ARBA00023239"/>
    </source>
</evidence>
<dbReference type="SUPFAM" id="SSF51366">
    <property type="entry name" value="Ribulose-phoshate binding barrel"/>
    <property type="match status" value="1"/>
</dbReference>
<keyword evidence="7 8" id="KW-0456">Lyase</keyword>
<keyword evidence="6 8" id="KW-0057">Aromatic amino acid biosynthesis</keyword>
<name>A0A520XCN8_9DELT</name>
<comment type="similarity">
    <text evidence="8">Belongs to the TrpC family.</text>
</comment>
<accession>A0A520XCN8</accession>
<dbReference type="AlphaFoldDB" id="A0A520XCN8"/>
<dbReference type="Gene3D" id="3.20.20.70">
    <property type="entry name" value="Aldolase class I"/>
    <property type="match status" value="1"/>
</dbReference>
<dbReference type="UniPathway" id="UPA00035">
    <property type="reaction ID" value="UER00043"/>
</dbReference>
<evidence type="ECO:0000256" key="5">
    <source>
        <dbReference type="ARBA" id="ARBA00022822"/>
    </source>
</evidence>
<dbReference type="CDD" id="cd00331">
    <property type="entry name" value="IGPS"/>
    <property type="match status" value="1"/>
</dbReference>
<dbReference type="Pfam" id="PF00218">
    <property type="entry name" value="IGPS"/>
    <property type="match status" value="1"/>
</dbReference>
<dbReference type="GO" id="GO:0004640">
    <property type="term" value="F:phosphoribosylanthranilate isomerase activity"/>
    <property type="evidence" value="ECO:0007669"/>
    <property type="project" value="TreeGrafter"/>
</dbReference>
<keyword evidence="4 8" id="KW-0210">Decarboxylase</keyword>
<evidence type="ECO:0000313" key="10">
    <source>
        <dbReference type="EMBL" id="RZV38964.1"/>
    </source>
</evidence>
<dbReference type="InterPro" id="IPR013798">
    <property type="entry name" value="Indole-3-glycerol_P_synth_dom"/>
</dbReference>
<dbReference type="InterPro" id="IPR001468">
    <property type="entry name" value="Indole-3-GlycerolPSynthase_CS"/>
</dbReference>
<dbReference type="InterPro" id="IPR045186">
    <property type="entry name" value="Indole-3-glycerol_P_synth"/>
</dbReference>
<evidence type="ECO:0000256" key="6">
    <source>
        <dbReference type="ARBA" id="ARBA00023141"/>
    </source>
</evidence>
<dbReference type="NCBIfam" id="NF001377">
    <property type="entry name" value="PRK00278.2-4"/>
    <property type="match status" value="1"/>
</dbReference>
<evidence type="ECO:0000256" key="2">
    <source>
        <dbReference type="ARBA" id="ARBA00004696"/>
    </source>
</evidence>
<keyword evidence="5 8" id="KW-0822">Tryptophan biosynthesis</keyword>
<comment type="caution">
    <text evidence="10">The sequence shown here is derived from an EMBL/GenBank/DDBJ whole genome shotgun (WGS) entry which is preliminary data.</text>
</comment>
<dbReference type="EC" id="4.1.1.48" evidence="8"/>
<dbReference type="GO" id="GO:0004425">
    <property type="term" value="F:indole-3-glycerol-phosphate synthase activity"/>
    <property type="evidence" value="ECO:0007669"/>
    <property type="project" value="UniProtKB-UniRule"/>
</dbReference>
<evidence type="ECO:0000256" key="8">
    <source>
        <dbReference type="HAMAP-Rule" id="MF_00134"/>
    </source>
</evidence>
<dbReference type="InterPro" id="IPR011060">
    <property type="entry name" value="RibuloseP-bd_barrel"/>
</dbReference>
<comment type="catalytic activity">
    <reaction evidence="1 8">
        <text>1-(2-carboxyphenylamino)-1-deoxy-D-ribulose 5-phosphate + H(+) = (1S,2R)-1-C-(indol-3-yl)glycerol 3-phosphate + CO2 + H2O</text>
        <dbReference type="Rhea" id="RHEA:23476"/>
        <dbReference type="ChEBI" id="CHEBI:15377"/>
        <dbReference type="ChEBI" id="CHEBI:15378"/>
        <dbReference type="ChEBI" id="CHEBI:16526"/>
        <dbReference type="ChEBI" id="CHEBI:58613"/>
        <dbReference type="ChEBI" id="CHEBI:58866"/>
        <dbReference type="EC" id="4.1.1.48"/>
    </reaction>
</comment>
<sequence length="276" mass="30637">MILDDILNEKKKEVEKFKSSIDESAYKSKALNFFNGRRSLKDALKPRSNGEAVSYRICSIIAEVKKASPSKGLLSANYKPEELALLYEEGGASAISVLTDKKFFMGSPSDIAKVRDKVSLPVLRKDFIIDEIQVFESKLIGADAILLIIKALKEPEYKKLLALADELSLDVLTEISDEGELEIAYKYNAEIIGINSRDLRTFKTDLFKTANLAERIPVGKLIVAESGINGRNDIEMLMKRGVNSFLVGEALVVSSNAAETLKNFLSPYSLDNDYIQ</sequence>
<gene>
    <name evidence="8 10" type="primary">trpC</name>
    <name evidence="10" type="ORF">EVJ48_05575</name>
</gene>
<evidence type="ECO:0000256" key="3">
    <source>
        <dbReference type="ARBA" id="ARBA00022605"/>
    </source>
</evidence>
<proteinExistence type="inferred from homology"/>
<protein>
    <recommendedName>
        <fullName evidence="8">Indole-3-glycerol phosphate synthase</fullName>
        <shortName evidence="8">IGPS</shortName>
        <ecNumber evidence="8">4.1.1.48</ecNumber>
    </recommendedName>
</protein>
<organism evidence="10 11">
    <name type="scientific">Candidatus Acidulodesulfobacterium acidiphilum</name>
    <dbReference type="NCBI Taxonomy" id="2597224"/>
    <lineage>
        <taxon>Bacteria</taxon>
        <taxon>Deltaproteobacteria</taxon>
        <taxon>Candidatus Acidulodesulfobacterales</taxon>
        <taxon>Candidatus Acidulodesulfobacterium</taxon>
    </lineage>
</organism>
<dbReference type="GO" id="GO:0000162">
    <property type="term" value="P:L-tryptophan biosynthetic process"/>
    <property type="evidence" value="ECO:0007669"/>
    <property type="project" value="UniProtKB-UniRule"/>
</dbReference>
<dbReference type="PROSITE" id="PS00614">
    <property type="entry name" value="IGPS"/>
    <property type="match status" value="1"/>
</dbReference>
<dbReference type="InterPro" id="IPR013785">
    <property type="entry name" value="Aldolase_TIM"/>
</dbReference>
<dbReference type="HAMAP" id="MF_00134_B">
    <property type="entry name" value="IGPS_B"/>
    <property type="match status" value="1"/>
</dbReference>
<dbReference type="PANTHER" id="PTHR22854:SF2">
    <property type="entry name" value="INDOLE-3-GLYCEROL-PHOSPHATE SYNTHASE"/>
    <property type="match status" value="1"/>
</dbReference>
<evidence type="ECO:0000259" key="9">
    <source>
        <dbReference type="Pfam" id="PF00218"/>
    </source>
</evidence>
<dbReference type="EMBL" id="SHMQ01000013">
    <property type="protein sequence ID" value="RZV38964.1"/>
    <property type="molecule type" value="Genomic_DNA"/>
</dbReference>
<comment type="pathway">
    <text evidence="2 8">Amino-acid biosynthesis; L-tryptophan biosynthesis; L-tryptophan from chorismate: step 4/5.</text>
</comment>
<dbReference type="PANTHER" id="PTHR22854">
    <property type="entry name" value="TRYPTOPHAN BIOSYNTHESIS PROTEIN"/>
    <property type="match status" value="1"/>
</dbReference>
<keyword evidence="3 8" id="KW-0028">Amino-acid biosynthesis</keyword>
<evidence type="ECO:0000256" key="1">
    <source>
        <dbReference type="ARBA" id="ARBA00001633"/>
    </source>
</evidence>